<gene>
    <name evidence="1" type="ORF">GCM10010324_37580</name>
</gene>
<accession>A0ABQ2YN67</accession>
<keyword evidence="2" id="KW-1185">Reference proteome</keyword>
<reference evidence="2" key="1">
    <citation type="journal article" date="2019" name="Int. J. Syst. Evol. Microbiol.">
        <title>The Global Catalogue of Microorganisms (GCM) 10K type strain sequencing project: providing services to taxonomists for standard genome sequencing and annotation.</title>
        <authorList>
            <consortium name="The Broad Institute Genomics Platform"/>
            <consortium name="The Broad Institute Genome Sequencing Center for Infectious Disease"/>
            <person name="Wu L."/>
            <person name="Ma J."/>
        </authorList>
    </citation>
    <scope>NUCLEOTIDE SEQUENCE [LARGE SCALE GENOMIC DNA]</scope>
    <source>
        <strain evidence="2">JCM 4586</strain>
    </source>
</reference>
<protein>
    <submittedName>
        <fullName evidence="1">Uncharacterized protein</fullName>
    </submittedName>
</protein>
<comment type="caution">
    <text evidence="1">The sequence shown here is derived from an EMBL/GenBank/DDBJ whole genome shotgun (WGS) entry which is preliminary data.</text>
</comment>
<dbReference type="Proteomes" id="UP000659223">
    <property type="component" value="Unassembled WGS sequence"/>
</dbReference>
<evidence type="ECO:0000313" key="2">
    <source>
        <dbReference type="Proteomes" id="UP000659223"/>
    </source>
</evidence>
<name>A0ABQ2YN67_9ACTN</name>
<sequence length="46" mass="5172">MPDPCDAPPREEVKHMSEILELQELEEETPSVWPCANSYESARGVA</sequence>
<proteinExistence type="predicted"/>
<organism evidence="1 2">
    <name type="scientific">Streptomyces hiroshimensis</name>
    <dbReference type="NCBI Taxonomy" id="66424"/>
    <lineage>
        <taxon>Bacteria</taxon>
        <taxon>Bacillati</taxon>
        <taxon>Actinomycetota</taxon>
        <taxon>Actinomycetes</taxon>
        <taxon>Kitasatosporales</taxon>
        <taxon>Streptomycetaceae</taxon>
        <taxon>Streptomyces</taxon>
    </lineage>
</organism>
<evidence type="ECO:0000313" key="1">
    <source>
        <dbReference type="EMBL" id="GGX88307.1"/>
    </source>
</evidence>
<dbReference type="EMBL" id="BMUT01000007">
    <property type="protein sequence ID" value="GGX88307.1"/>
    <property type="molecule type" value="Genomic_DNA"/>
</dbReference>